<accession>A0A7Z0JDC7</accession>
<feature type="compositionally biased region" description="Basic and acidic residues" evidence="1">
    <location>
        <begin position="541"/>
        <end position="552"/>
    </location>
</feature>
<proteinExistence type="predicted"/>
<protein>
    <submittedName>
        <fullName evidence="2">Uncharacterized protein</fullName>
    </submittedName>
</protein>
<name>A0A7Z0JDC7_9ACTN</name>
<reference evidence="2 3" key="1">
    <citation type="submission" date="2020-07" db="EMBL/GenBank/DDBJ databases">
        <title>Sequencing the genomes of 1000 actinobacteria strains.</title>
        <authorList>
            <person name="Klenk H.-P."/>
        </authorList>
    </citation>
    <scope>NUCLEOTIDE SEQUENCE [LARGE SCALE GENOMIC DNA]</scope>
    <source>
        <strain evidence="2 3">DSM 44442</strain>
    </source>
</reference>
<feature type="compositionally biased region" description="Acidic residues" evidence="1">
    <location>
        <begin position="425"/>
        <end position="448"/>
    </location>
</feature>
<keyword evidence="3" id="KW-1185">Reference proteome</keyword>
<comment type="caution">
    <text evidence="2">The sequence shown here is derived from an EMBL/GenBank/DDBJ whole genome shotgun (WGS) entry which is preliminary data.</text>
</comment>
<organism evidence="2 3">
    <name type="scientific">Nocardiopsis aegyptia</name>
    <dbReference type="NCBI Taxonomy" id="220378"/>
    <lineage>
        <taxon>Bacteria</taxon>
        <taxon>Bacillati</taxon>
        <taxon>Actinomycetota</taxon>
        <taxon>Actinomycetes</taxon>
        <taxon>Streptosporangiales</taxon>
        <taxon>Nocardiopsidaceae</taxon>
        <taxon>Nocardiopsis</taxon>
    </lineage>
</organism>
<evidence type="ECO:0000313" key="3">
    <source>
        <dbReference type="Proteomes" id="UP000572051"/>
    </source>
</evidence>
<dbReference type="Proteomes" id="UP000572051">
    <property type="component" value="Unassembled WGS sequence"/>
</dbReference>
<feature type="compositionally biased region" description="Low complexity" evidence="1">
    <location>
        <begin position="171"/>
        <end position="184"/>
    </location>
</feature>
<sequence length="747" mass="74306">MTEHAAGRDGSPPARARDDSGPSATQGTAADADAAARTADGPGPAATSGAVPPADGAHPGAAADATGGAADGPAPNTGGDHTPSDLANGTLGRSYAAVLGSPTADTGSAAPTPEPPAVYGDPDSSSNPVVPASLRPESRQDLAAARSGTAPTADETASGAAAPSEPPAPPGIAADAASVEAAPVEAAPVEAVADTTAAAREAASEDVASAAAVGAAEADPRDRLGRPGSPVLAFAAIAGVVLMATPFAVNETSQRLPGTAIALADQEGVLGYFMRADTGTDGDSTVTTERQLSAGTSESGLVTGVEERPAPDSGYVPEVLPQEESEQDSAGNAEEPDSGDAGSAPDASTEGGSSGSSDGEGSEASRDGLSPNSGGEGEGEDAPGSVSGSDGESSDSDGSGGDGNPPHGGDDEGEGEDTQGPGSDSDAESGESEDSGDSDDSGGSEGDGDSPLGGLPDHNTDGPVTMAAPQGSDGDEGTDATAADDRDRGSAREGEGPGAEGEPLNPDNGTPLTEVVPQGTPEEQRPREQVDQEPQTPRNGEGTDGRPGEPQRDQPPAGERPPAEGAPLRGPEFRYAEVAGVGCAPNERIAYGTAGEFWEGDGTNSWAFGFEGGFTQENCDGRWHAIPVSGDPDQPNGRYAFWTFNIGFTGAQCDIYVHIPDAESPRWVGGAPAQYRLHPSADPATSEPFASFRVDQVADKGGWVHVGTYTPPGDTISVKLQNSGTDRIDGQDTNAHVVASAVRTRCN</sequence>
<evidence type="ECO:0000256" key="1">
    <source>
        <dbReference type="SAM" id="MobiDB-lite"/>
    </source>
</evidence>
<gene>
    <name evidence="2" type="ORF">HNR10_005788</name>
</gene>
<feature type="compositionally biased region" description="Low complexity" evidence="1">
    <location>
        <begin position="24"/>
        <end position="80"/>
    </location>
</feature>
<feature type="compositionally biased region" description="Low complexity" evidence="1">
    <location>
        <begin position="277"/>
        <end position="288"/>
    </location>
</feature>
<evidence type="ECO:0000313" key="2">
    <source>
        <dbReference type="EMBL" id="NYJ37907.1"/>
    </source>
</evidence>
<feature type="compositionally biased region" description="Low complexity" evidence="1">
    <location>
        <begin position="346"/>
        <end position="359"/>
    </location>
</feature>
<dbReference type="AlphaFoldDB" id="A0A7Z0JDC7"/>
<feature type="region of interest" description="Disordered" evidence="1">
    <location>
        <begin position="275"/>
        <end position="569"/>
    </location>
</feature>
<dbReference type="EMBL" id="JACCFS010000001">
    <property type="protein sequence ID" value="NYJ37907.1"/>
    <property type="molecule type" value="Genomic_DNA"/>
</dbReference>
<feature type="region of interest" description="Disordered" evidence="1">
    <location>
        <begin position="1"/>
        <end position="184"/>
    </location>
</feature>
<feature type="compositionally biased region" description="Basic and acidic residues" evidence="1">
    <location>
        <begin position="483"/>
        <end position="495"/>
    </location>
</feature>
<dbReference type="RefSeq" id="WP_179829014.1">
    <property type="nucleotide sequence ID" value="NZ_JACCFS010000001.1"/>
</dbReference>
<feature type="compositionally biased region" description="Polar residues" evidence="1">
    <location>
        <begin position="289"/>
        <end position="300"/>
    </location>
</feature>